<evidence type="ECO:0000256" key="5">
    <source>
        <dbReference type="ARBA" id="ARBA00022692"/>
    </source>
</evidence>
<comment type="caution">
    <text evidence="17">The sequence shown here is derived from an EMBL/GenBank/DDBJ whole genome shotgun (WGS) entry which is preliminary data.</text>
</comment>
<protein>
    <recommendedName>
        <fullName evidence="12 15">Ferrous iron transport protein B</fullName>
    </recommendedName>
</protein>
<feature type="transmembrane region" description="Helical" evidence="15">
    <location>
        <begin position="454"/>
        <end position="477"/>
    </location>
</feature>
<evidence type="ECO:0000256" key="13">
    <source>
        <dbReference type="PIRSR" id="PIRSR603373-1"/>
    </source>
</evidence>
<feature type="transmembrane region" description="Helical" evidence="15">
    <location>
        <begin position="283"/>
        <end position="304"/>
    </location>
</feature>
<dbReference type="InterPro" id="IPR006073">
    <property type="entry name" value="GTP-bd"/>
</dbReference>
<feature type="transmembrane region" description="Helical" evidence="15">
    <location>
        <begin position="677"/>
        <end position="699"/>
    </location>
</feature>
<keyword evidence="14" id="KW-0479">Metal-binding</keyword>
<evidence type="ECO:0000256" key="6">
    <source>
        <dbReference type="ARBA" id="ARBA00022741"/>
    </source>
</evidence>
<feature type="binding site" evidence="13">
    <location>
        <begin position="122"/>
        <end position="125"/>
    </location>
    <ligand>
        <name>GTP</name>
        <dbReference type="ChEBI" id="CHEBI:37565"/>
        <label>1</label>
    </ligand>
</feature>
<feature type="binding site" evidence="13">
    <location>
        <begin position="36"/>
        <end position="40"/>
    </location>
    <ligand>
        <name>GTP</name>
        <dbReference type="ChEBI" id="CHEBI:37565"/>
        <label>1</label>
    </ligand>
</feature>
<keyword evidence="3" id="KW-1003">Cell membrane</keyword>
<dbReference type="GO" id="GO:0046872">
    <property type="term" value="F:metal ion binding"/>
    <property type="evidence" value="ECO:0007669"/>
    <property type="project" value="UniProtKB-KW"/>
</dbReference>
<feature type="transmembrane region" description="Helical" evidence="15">
    <location>
        <begin position="417"/>
        <end position="442"/>
    </location>
</feature>
<accession>A0A2S7IMQ6</accession>
<dbReference type="InterPro" id="IPR050860">
    <property type="entry name" value="FeoB_GTPase"/>
</dbReference>
<dbReference type="SUPFAM" id="SSF52540">
    <property type="entry name" value="P-loop containing nucleoside triphosphate hydrolases"/>
    <property type="match status" value="1"/>
</dbReference>
<dbReference type="EMBL" id="PTRA01000001">
    <property type="protein sequence ID" value="PQA59023.1"/>
    <property type="molecule type" value="Genomic_DNA"/>
</dbReference>
<evidence type="ECO:0000256" key="1">
    <source>
        <dbReference type="ARBA" id="ARBA00004651"/>
    </source>
</evidence>
<evidence type="ECO:0000256" key="7">
    <source>
        <dbReference type="ARBA" id="ARBA00022989"/>
    </source>
</evidence>
<dbReference type="PANTHER" id="PTHR43185">
    <property type="entry name" value="FERROUS IRON TRANSPORT PROTEIN B"/>
    <property type="match status" value="1"/>
</dbReference>
<keyword evidence="2 15" id="KW-0813">Transport</keyword>
<evidence type="ECO:0000256" key="10">
    <source>
        <dbReference type="ARBA" id="ARBA00023134"/>
    </source>
</evidence>
<feature type="binding site" evidence="13">
    <location>
        <begin position="58"/>
        <end position="61"/>
    </location>
    <ligand>
        <name>GTP</name>
        <dbReference type="ChEBI" id="CHEBI:37565"/>
        <label>1</label>
    </ligand>
</feature>
<dbReference type="PROSITE" id="PS51711">
    <property type="entry name" value="G_FEOB"/>
    <property type="match status" value="1"/>
</dbReference>
<feature type="binding site" evidence="13">
    <location>
        <begin position="11"/>
        <end position="18"/>
    </location>
    <ligand>
        <name>GTP</name>
        <dbReference type="ChEBI" id="CHEBI:37565"/>
        <label>1</label>
    </ligand>
</feature>
<dbReference type="PANTHER" id="PTHR43185:SF1">
    <property type="entry name" value="FE(2+) TRANSPORTER FEOB"/>
    <property type="match status" value="1"/>
</dbReference>
<dbReference type="Pfam" id="PF07670">
    <property type="entry name" value="Gate"/>
    <property type="match status" value="2"/>
</dbReference>
<evidence type="ECO:0000256" key="4">
    <source>
        <dbReference type="ARBA" id="ARBA00022496"/>
    </source>
</evidence>
<feature type="transmembrane region" description="Helical" evidence="15">
    <location>
        <begin position="648"/>
        <end position="671"/>
    </location>
</feature>
<evidence type="ECO:0000259" key="16">
    <source>
        <dbReference type="PROSITE" id="PS51711"/>
    </source>
</evidence>
<evidence type="ECO:0000313" key="17">
    <source>
        <dbReference type="EMBL" id="PQA59023.1"/>
    </source>
</evidence>
<dbReference type="InterPro" id="IPR003373">
    <property type="entry name" value="Fe2_transport_prot-B"/>
</dbReference>
<keyword evidence="4 15" id="KW-0410">Iron transport</keyword>
<dbReference type="InterPro" id="IPR011642">
    <property type="entry name" value="Gate_dom"/>
</dbReference>
<keyword evidence="5 15" id="KW-0812">Transmembrane</keyword>
<proteinExistence type="inferred from homology"/>
<dbReference type="CDD" id="cd01879">
    <property type="entry name" value="FeoB"/>
    <property type="match status" value="1"/>
</dbReference>
<keyword evidence="11 15" id="KW-0472">Membrane</keyword>
<dbReference type="Proteomes" id="UP000239590">
    <property type="component" value="Unassembled WGS sequence"/>
</dbReference>
<dbReference type="OrthoDB" id="9809127at2"/>
<dbReference type="Pfam" id="PF07664">
    <property type="entry name" value="FeoB_C"/>
    <property type="match status" value="1"/>
</dbReference>
<gene>
    <name evidence="17" type="primary">feoB</name>
    <name evidence="17" type="ORF">C5O19_05030</name>
</gene>
<dbReference type="NCBIfam" id="TIGR00437">
    <property type="entry name" value="feoB"/>
    <property type="match status" value="1"/>
</dbReference>
<dbReference type="GO" id="GO:0005886">
    <property type="term" value="C:plasma membrane"/>
    <property type="evidence" value="ECO:0007669"/>
    <property type="project" value="UniProtKB-SubCell"/>
</dbReference>
<dbReference type="AlphaFoldDB" id="A0A2S7IMQ6"/>
<name>A0A2S7IMQ6_9BACT</name>
<evidence type="ECO:0000256" key="14">
    <source>
        <dbReference type="PIRSR" id="PIRSR603373-2"/>
    </source>
</evidence>
<feature type="binding site" evidence="14">
    <location>
        <position position="22"/>
    </location>
    <ligand>
        <name>Mg(2+)</name>
        <dbReference type="ChEBI" id="CHEBI:18420"/>
        <label>1</label>
    </ligand>
</feature>
<evidence type="ECO:0000256" key="9">
    <source>
        <dbReference type="ARBA" id="ARBA00023065"/>
    </source>
</evidence>
<dbReference type="GO" id="GO:0005525">
    <property type="term" value="F:GTP binding"/>
    <property type="evidence" value="ECO:0007669"/>
    <property type="project" value="UniProtKB-KW"/>
</dbReference>
<keyword evidence="6 13" id="KW-0547">Nucleotide-binding</keyword>
<comment type="similarity">
    <text evidence="15">Belongs to the TRAFAC class TrmE-Era-EngA-EngB-Septin-like GTPase superfamily. FeoB GTPase (TC 9.A.8) family.</text>
</comment>
<feature type="domain" description="FeoB-type G" evidence="16">
    <location>
        <begin position="4"/>
        <end position="171"/>
    </location>
</feature>
<evidence type="ECO:0000313" key="18">
    <source>
        <dbReference type="Proteomes" id="UP000239590"/>
    </source>
</evidence>
<dbReference type="Pfam" id="PF02421">
    <property type="entry name" value="FeoB_N"/>
    <property type="match status" value="1"/>
</dbReference>
<dbReference type="InterPro" id="IPR030389">
    <property type="entry name" value="G_FEOB_dom"/>
</dbReference>
<keyword evidence="8 15" id="KW-0408">Iron</keyword>
<evidence type="ECO:0000256" key="15">
    <source>
        <dbReference type="RuleBase" id="RU362098"/>
    </source>
</evidence>
<comment type="caution">
    <text evidence="15">Lacks conserved residue(s) required for the propagation of feature annotation.</text>
</comment>
<feature type="binding site" evidence="14">
    <location>
        <position position="26"/>
    </location>
    <ligand>
        <name>Mg(2+)</name>
        <dbReference type="ChEBI" id="CHEBI:18420"/>
        <label>2</label>
    </ligand>
</feature>
<evidence type="ECO:0000256" key="12">
    <source>
        <dbReference type="NCBIfam" id="TIGR00437"/>
    </source>
</evidence>
<sequence length="703" mass="77748">MADTPIIALVGNPNCGKTTLFNALTGLRQKTGNFPGVTVDRKAGLTRLDKNTDATVVDLPGTYSLYPKSLDEQVVLDVLANPSSNDYPDVVVVVADASNLKRNLLLFSQVADLGFHTILALNMVDVAEAHGLTLDPELLSSRLGVPVVLINAKSAEGLDNLKFTIKGELLEHAERPKPTMQFESVSKDFLEEVKEKFGVNNSYLAMLMAGQAEKLRFLTTENRSQLQAINQRHSFQHTDFQAKETVDRYALLGKIADAAVRKKDGELKETFTTRLDKILLHPVWGYAVFFGILFLIFQSIFSLAEYPMDWIDTGMASLNEWVKSVLPDSMLTSLLTDGLLAGIGGVVVFIPQIAFLFVFISLLEESGYMARVMVLMDKLMRSVGLNGRSVVPLISSVACAVPAIMGTRTIQSWKDRLITIMVTPLMSCSARLPIFTIMIGLVVPDRTILGVFNLQGFALMALYLLGFVSALLSAWVMKKILKVKERSFFIMEMPVFQLPRLDHVALSVYNAVKAFVLEAGKVIVAISIVLWVLASYGPGDSFEKAEEKVRTENPTLPEQELNNAVSAAQLEASYAGRFGHWIEPVIRPLGYDWKIGIALLTSFAAREVFVGTMSTIYSLGGDDDTNTVKDKMRTEINPETGEPRFTPAVAFSLLIFYVFAMMCISTLATTYRETKSWFYPAVQFAYMTGIAYVAAWLTYQALK</sequence>
<feature type="binding site" evidence="14">
    <location>
        <position position="23"/>
    </location>
    <ligand>
        <name>Mg(2+)</name>
        <dbReference type="ChEBI" id="CHEBI:18420"/>
        <label>2</label>
    </ligand>
</feature>
<evidence type="ECO:0000256" key="8">
    <source>
        <dbReference type="ARBA" id="ARBA00023004"/>
    </source>
</evidence>
<organism evidence="17 18">
    <name type="scientific">Siphonobacter curvatus</name>
    <dbReference type="NCBI Taxonomy" id="2094562"/>
    <lineage>
        <taxon>Bacteria</taxon>
        <taxon>Pseudomonadati</taxon>
        <taxon>Bacteroidota</taxon>
        <taxon>Cytophagia</taxon>
        <taxon>Cytophagales</taxon>
        <taxon>Cytophagaceae</taxon>
        <taxon>Siphonobacter</taxon>
    </lineage>
</organism>
<keyword evidence="14" id="KW-0460">Magnesium</keyword>
<keyword evidence="10 13" id="KW-0342">GTP-binding</keyword>
<evidence type="ECO:0000256" key="11">
    <source>
        <dbReference type="ARBA" id="ARBA00023136"/>
    </source>
</evidence>
<reference evidence="18" key="1">
    <citation type="submission" date="2018-02" db="EMBL/GenBank/DDBJ databases">
        <title>Genome sequencing of Solimonas sp. HR-BB.</title>
        <authorList>
            <person name="Lee Y."/>
            <person name="Jeon C.O."/>
        </authorList>
    </citation>
    <scope>NUCLEOTIDE SEQUENCE [LARGE SCALE GENOMIC DNA]</scope>
    <source>
        <strain evidence="18">HR-U</strain>
    </source>
</reference>
<comment type="function">
    <text evidence="15">Probable transporter of a GTP-driven Fe(2+) uptake system.</text>
</comment>
<feature type="transmembrane region" description="Helical" evidence="15">
    <location>
        <begin position="339"/>
        <end position="363"/>
    </location>
</feature>
<dbReference type="GO" id="GO:0015093">
    <property type="term" value="F:ferrous iron transmembrane transporter activity"/>
    <property type="evidence" value="ECO:0007669"/>
    <property type="project" value="UniProtKB-UniRule"/>
</dbReference>
<feature type="binding site" evidence="14">
    <location>
        <position position="25"/>
    </location>
    <ligand>
        <name>Mg(2+)</name>
        <dbReference type="ChEBI" id="CHEBI:18420"/>
        <label>2</label>
    </ligand>
</feature>
<keyword evidence="18" id="KW-1185">Reference proteome</keyword>
<evidence type="ECO:0000256" key="3">
    <source>
        <dbReference type="ARBA" id="ARBA00022475"/>
    </source>
</evidence>
<evidence type="ECO:0000256" key="2">
    <source>
        <dbReference type="ARBA" id="ARBA00022448"/>
    </source>
</evidence>
<dbReference type="PRINTS" id="PR00326">
    <property type="entry name" value="GTP1OBG"/>
</dbReference>
<dbReference type="InterPro" id="IPR027417">
    <property type="entry name" value="P-loop_NTPase"/>
</dbReference>
<comment type="subcellular location">
    <subcellularLocation>
        <location evidence="15">Cell inner membrane</location>
        <topology evidence="15">Multi-pass membrane protein</topology>
    </subcellularLocation>
    <subcellularLocation>
        <location evidence="1">Cell membrane</location>
        <topology evidence="1">Multi-pass membrane protein</topology>
    </subcellularLocation>
</comment>
<dbReference type="InterPro" id="IPR011640">
    <property type="entry name" value="Fe2_transport_prot_B_C"/>
</dbReference>
<dbReference type="Gene3D" id="3.40.50.300">
    <property type="entry name" value="P-loop containing nucleotide triphosphate hydrolases"/>
    <property type="match status" value="1"/>
</dbReference>
<keyword evidence="7 15" id="KW-1133">Transmembrane helix</keyword>
<keyword evidence="9" id="KW-0406">Ion transport</keyword>
<dbReference type="RefSeq" id="WP_104710203.1">
    <property type="nucleotide sequence ID" value="NZ_PTRA01000001.1"/>
</dbReference>